<dbReference type="Proteomes" id="UP000199392">
    <property type="component" value="Unassembled WGS sequence"/>
</dbReference>
<dbReference type="EMBL" id="FOZW01000010">
    <property type="protein sequence ID" value="SFT10597.1"/>
    <property type="molecule type" value="Genomic_DNA"/>
</dbReference>
<proteinExistence type="predicted"/>
<accession>A0A1I6VA96</accession>
<protein>
    <recommendedName>
        <fullName evidence="3">GTP-binding protein Era</fullName>
    </recommendedName>
</protein>
<evidence type="ECO:0000313" key="2">
    <source>
        <dbReference type="Proteomes" id="UP000199392"/>
    </source>
</evidence>
<evidence type="ECO:0000313" key="1">
    <source>
        <dbReference type="EMBL" id="SFT10597.1"/>
    </source>
</evidence>
<gene>
    <name evidence="1" type="ORF">SAMN04488050_110138</name>
</gene>
<dbReference type="OrthoDB" id="9809136at2"/>
<name>A0A1I6VA96_9RHOB</name>
<dbReference type="STRING" id="311180.SAMN04488050_110138"/>
<sequence>MPEPRLATHVWVGGYLRLLSLQDIPAYVTAHGDDTAGAVIVKLATLDGKAIAYTREWDLMTGARRWTTLAEGPEHEVDARVSKQREFDPDLWVIELEDRQGRHLLDQMDG</sequence>
<dbReference type="RefSeq" id="WP_092427733.1">
    <property type="nucleotide sequence ID" value="NZ_FNCL01000010.1"/>
</dbReference>
<dbReference type="Gene3D" id="3.40.1530.20">
    <property type="entry name" value="Protein of unknown function (DUF1491)"/>
    <property type="match status" value="1"/>
</dbReference>
<keyword evidence="2" id="KW-1185">Reference proteome</keyword>
<evidence type="ECO:0008006" key="3">
    <source>
        <dbReference type="Google" id="ProtNLM"/>
    </source>
</evidence>
<dbReference type="AlphaFoldDB" id="A0A1I6VA96"/>
<organism evidence="1 2">
    <name type="scientific">Alloyangia pacifica</name>
    <dbReference type="NCBI Taxonomy" id="311180"/>
    <lineage>
        <taxon>Bacteria</taxon>
        <taxon>Pseudomonadati</taxon>
        <taxon>Pseudomonadota</taxon>
        <taxon>Alphaproteobacteria</taxon>
        <taxon>Rhodobacterales</taxon>
        <taxon>Roseobacteraceae</taxon>
        <taxon>Alloyangia</taxon>
    </lineage>
</organism>
<dbReference type="InterPro" id="IPR009964">
    <property type="entry name" value="DUF1491"/>
</dbReference>
<reference evidence="2" key="1">
    <citation type="submission" date="2016-10" db="EMBL/GenBank/DDBJ databases">
        <authorList>
            <person name="Varghese N."/>
            <person name="Submissions S."/>
        </authorList>
    </citation>
    <scope>NUCLEOTIDE SEQUENCE [LARGE SCALE GENOMIC DNA]</scope>
    <source>
        <strain evidence="2">DSM 26894</strain>
    </source>
</reference>
<dbReference type="Pfam" id="PF07372">
    <property type="entry name" value="DUF1491"/>
    <property type="match status" value="1"/>
</dbReference>